<organism evidence="10 11">
    <name type="scientific">Oceanobacillus luteolus</name>
    <dbReference type="NCBI Taxonomy" id="1274358"/>
    <lineage>
        <taxon>Bacteria</taxon>
        <taxon>Bacillati</taxon>
        <taxon>Bacillota</taxon>
        <taxon>Bacilli</taxon>
        <taxon>Bacillales</taxon>
        <taxon>Bacillaceae</taxon>
        <taxon>Oceanobacillus</taxon>
    </lineage>
</organism>
<feature type="site" description="Discriminates between blocked and unblocked aminoacyl-tRNA" evidence="7">
    <location>
        <position position="9"/>
    </location>
</feature>
<feature type="binding site" evidence="7">
    <location>
        <position position="66"/>
    </location>
    <ligand>
        <name>tRNA</name>
        <dbReference type="ChEBI" id="CHEBI:17843"/>
    </ligand>
</feature>
<feature type="binding site" evidence="7">
    <location>
        <position position="112"/>
    </location>
    <ligand>
        <name>tRNA</name>
        <dbReference type="ChEBI" id="CHEBI:17843"/>
    </ligand>
</feature>
<dbReference type="RefSeq" id="WP_379596006.1">
    <property type="nucleotide sequence ID" value="NZ_JBHUDE010000009.1"/>
</dbReference>
<comment type="function">
    <text evidence="7">Catalyzes the release of premature peptidyl moieties from peptidyl-tRNA molecules trapped in stalled 50S ribosomal subunits, and thus maintains levels of free tRNAs and 50S ribosomes.</text>
</comment>
<dbReference type="CDD" id="cd00462">
    <property type="entry name" value="PTH"/>
    <property type="match status" value="1"/>
</dbReference>
<evidence type="ECO:0000313" key="10">
    <source>
        <dbReference type="EMBL" id="MFD1606655.1"/>
    </source>
</evidence>
<sequence length="187" mass="21027">MKLIVGLGNPGRKYHKTRHNIGFLVIDELLARHDLKLDKSKFNGDYAMEMVHGEKVIFLQPQTFMNLSGNAVRPLMDYYGVDSEDLLVIYDDLDLPTGKIRLRAKGGHGGHNGMRSLIEHLGSKEFNRVRFGVGRPTNAMPIVDYVLANFAKSEQDVIQDSIGKAADACEEWIKGKSFLEVMNDYNS</sequence>
<dbReference type="InterPro" id="IPR001328">
    <property type="entry name" value="Pept_tRNA_hydro"/>
</dbReference>
<comment type="subunit">
    <text evidence="7">Monomer.</text>
</comment>
<evidence type="ECO:0000313" key="11">
    <source>
        <dbReference type="Proteomes" id="UP001597221"/>
    </source>
</evidence>
<keyword evidence="7" id="KW-0963">Cytoplasm</keyword>
<dbReference type="InterPro" id="IPR018171">
    <property type="entry name" value="Pept_tRNA_hydro_CS"/>
</dbReference>
<proteinExistence type="inferred from homology"/>
<accession>A0ABW4HMQ4</accession>
<dbReference type="Gene3D" id="3.40.50.1470">
    <property type="entry name" value="Peptidyl-tRNA hydrolase"/>
    <property type="match status" value="1"/>
</dbReference>
<evidence type="ECO:0000256" key="9">
    <source>
        <dbReference type="RuleBase" id="RU004320"/>
    </source>
</evidence>
<dbReference type="NCBIfam" id="TIGR00447">
    <property type="entry name" value="pth"/>
    <property type="match status" value="1"/>
</dbReference>
<comment type="function">
    <text evidence="7">Hydrolyzes ribosome-free peptidyl-tRNAs (with 1 or more amino acids incorporated), which drop off the ribosome during protein synthesis, or as a result of ribosome stalling.</text>
</comment>
<evidence type="ECO:0000256" key="8">
    <source>
        <dbReference type="RuleBase" id="RU000673"/>
    </source>
</evidence>
<dbReference type="EC" id="3.1.1.29" evidence="1 7"/>
<evidence type="ECO:0000256" key="7">
    <source>
        <dbReference type="HAMAP-Rule" id="MF_00083"/>
    </source>
</evidence>
<evidence type="ECO:0000256" key="2">
    <source>
        <dbReference type="ARBA" id="ARBA00022555"/>
    </source>
</evidence>
<dbReference type="SUPFAM" id="SSF53178">
    <property type="entry name" value="Peptidyl-tRNA hydrolase-like"/>
    <property type="match status" value="1"/>
</dbReference>
<dbReference type="Pfam" id="PF01195">
    <property type="entry name" value="Pept_tRNA_hydro"/>
    <property type="match status" value="1"/>
</dbReference>
<feature type="active site" description="Proton acceptor" evidence="7">
    <location>
        <position position="19"/>
    </location>
</feature>
<reference evidence="11" key="1">
    <citation type="journal article" date="2019" name="Int. J. Syst. Evol. Microbiol.">
        <title>The Global Catalogue of Microorganisms (GCM) 10K type strain sequencing project: providing services to taxonomists for standard genome sequencing and annotation.</title>
        <authorList>
            <consortium name="The Broad Institute Genomics Platform"/>
            <consortium name="The Broad Institute Genome Sequencing Center for Infectious Disease"/>
            <person name="Wu L."/>
            <person name="Ma J."/>
        </authorList>
    </citation>
    <scope>NUCLEOTIDE SEQUENCE [LARGE SCALE GENOMIC DNA]</scope>
    <source>
        <strain evidence="11">CGMCC 1.12376</strain>
    </source>
</reference>
<dbReference type="EMBL" id="JBHUDE010000009">
    <property type="protein sequence ID" value="MFD1606655.1"/>
    <property type="molecule type" value="Genomic_DNA"/>
</dbReference>
<keyword evidence="11" id="KW-1185">Reference proteome</keyword>
<keyword evidence="4 7" id="KW-0694">RNA-binding</keyword>
<evidence type="ECO:0000256" key="4">
    <source>
        <dbReference type="ARBA" id="ARBA00022884"/>
    </source>
</evidence>
<dbReference type="Proteomes" id="UP001597221">
    <property type="component" value="Unassembled WGS sequence"/>
</dbReference>
<protein>
    <recommendedName>
        <fullName evidence="6 7">Peptidyl-tRNA hydrolase</fullName>
        <shortName evidence="7">Pth</shortName>
        <ecNumber evidence="1 7">3.1.1.29</ecNumber>
    </recommendedName>
</protein>
<feature type="binding site" evidence="7">
    <location>
        <position position="64"/>
    </location>
    <ligand>
        <name>tRNA</name>
        <dbReference type="ChEBI" id="CHEBI:17843"/>
    </ligand>
</feature>
<feature type="site" description="Stabilizes the basic form of H active site to accept a proton" evidence="7">
    <location>
        <position position="91"/>
    </location>
</feature>
<evidence type="ECO:0000256" key="3">
    <source>
        <dbReference type="ARBA" id="ARBA00022801"/>
    </source>
</evidence>
<evidence type="ECO:0000256" key="5">
    <source>
        <dbReference type="ARBA" id="ARBA00038063"/>
    </source>
</evidence>
<name>A0ABW4HMQ4_9BACI</name>
<comment type="catalytic activity">
    <reaction evidence="7 8">
        <text>an N-acyl-L-alpha-aminoacyl-tRNA + H2O = an N-acyl-L-amino acid + a tRNA + H(+)</text>
        <dbReference type="Rhea" id="RHEA:54448"/>
        <dbReference type="Rhea" id="RHEA-COMP:10123"/>
        <dbReference type="Rhea" id="RHEA-COMP:13883"/>
        <dbReference type="ChEBI" id="CHEBI:15377"/>
        <dbReference type="ChEBI" id="CHEBI:15378"/>
        <dbReference type="ChEBI" id="CHEBI:59874"/>
        <dbReference type="ChEBI" id="CHEBI:78442"/>
        <dbReference type="ChEBI" id="CHEBI:138191"/>
        <dbReference type="EC" id="3.1.1.29"/>
    </reaction>
</comment>
<comment type="subcellular location">
    <subcellularLocation>
        <location evidence="7">Cytoplasm</location>
    </subcellularLocation>
</comment>
<dbReference type="PROSITE" id="PS01195">
    <property type="entry name" value="PEPT_TRNA_HYDROL_1"/>
    <property type="match status" value="1"/>
</dbReference>
<feature type="binding site" evidence="7">
    <location>
        <position position="14"/>
    </location>
    <ligand>
        <name>tRNA</name>
        <dbReference type="ChEBI" id="CHEBI:17843"/>
    </ligand>
</feature>
<dbReference type="GO" id="GO:0004045">
    <property type="term" value="F:peptidyl-tRNA hydrolase activity"/>
    <property type="evidence" value="ECO:0007669"/>
    <property type="project" value="UniProtKB-EC"/>
</dbReference>
<keyword evidence="3 7" id="KW-0378">Hydrolase</keyword>
<dbReference type="PANTHER" id="PTHR17224">
    <property type="entry name" value="PEPTIDYL-TRNA HYDROLASE"/>
    <property type="match status" value="1"/>
</dbReference>
<keyword evidence="2 7" id="KW-0820">tRNA-binding</keyword>
<dbReference type="PANTHER" id="PTHR17224:SF1">
    <property type="entry name" value="PEPTIDYL-TRNA HYDROLASE"/>
    <property type="match status" value="1"/>
</dbReference>
<comment type="caution">
    <text evidence="10">The sequence shown here is derived from an EMBL/GenBank/DDBJ whole genome shotgun (WGS) entry which is preliminary data.</text>
</comment>
<evidence type="ECO:0000256" key="1">
    <source>
        <dbReference type="ARBA" id="ARBA00013260"/>
    </source>
</evidence>
<dbReference type="HAMAP" id="MF_00083">
    <property type="entry name" value="Pept_tRNA_hydro_bact"/>
    <property type="match status" value="1"/>
</dbReference>
<evidence type="ECO:0000256" key="6">
    <source>
        <dbReference type="ARBA" id="ARBA00050038"/>
    </source>
</evidence>
<dbReference type="InterPro" id="IPR036416">
    <property type="entry name" value="Pept_tRNA_hydro_sf"/>
</dbReference>
<comment type="similarity">
    <text evidence="5 7 9">Belongs to the PTH family.</text>
</comment>
<dbReference type="PROSITE" id="PS01196">
    <property type="entry name" value="PEPT_TRNA_HYDROL_2"/>
    <property type="match status" value="1"/>
</dbReference>
<gene>
    <name evidence="7 10" type="primary">pth</name>
    <name evidence="10" type="ORF">ACFSBH_03125</name>
</gene>